<dbReference type="Proteomes" id="UP000022447">
    <property type="component" value="Unassembled WGS sequence"/>
</dbReference>
<evidence type="ECO:0000313" key="2">
    <source>
        <dbReference type="Proteomes" id="UP000022447"/>
    </source>
</evidence>
<dbReference type="eggNOG" id="COG3685">
    <property type="taxonomic scope" value="Bacteria"/>
</dbReference>
<sequence>MKDLGDLFTYILGDMYCAEHQILTAMPTMSGKASDDDLRAALEQLRRDTQAQIDVLTEVFATLGIAAKPGLCPAIGSILVESGLFMSEAAKCETRDAGLIAAAQTLGHYKIARYGTLIAWADELGKSDIAEQLRANLAREHAADAKLSKLGQTEVNKEAA</sequence>
<dbReference type="SUPFAM" id="SSF47240">
    <property type="entry name" value="Ferritin-like"/>
    <property type="match status" value="1"/>
</dbReference>
<dbReference type="PANTHER" id="PTHR30565:SF9">
    <property type="entry name" value="PROTEIN YCIF"/>
    <property type="match status" value="1"/>
</dbReference>
<dbReference type="Pfam" id="PF05974">
    <property type="entry name" value="DUF892"/>
    <property type="match status" value="1"/>
</dbReference>
<dbReference type="InterPro" id="IPR012347">
    <property type="entry name" value="Ferritin-like"/>
</dbReference>
<comment type="caution">
    <text evidence="1">The sequence shown here is derived from an EMBL/GenBank/DDBJ whole genome shotgun (WGS) entry which is preliminary data.</text>
</comment>
<accession>X7EJ13</accession>
<dbReference type="RefSeq" id="WP_037260600.1">
    <property type="nucleotide sequence ID" value="NZ_JALZ01000006.1"/>
</dbReference>
<dbReference type="PANTHER" id="PTHR30565">
    <property type="entry name" value="PROTEIN YCIF"/>
    <property type="match status" value="1"/>
</dbReference>
<dbReference type="AlphaFoldDB" id="X7EJ13"/>
<organism evidence="1 2">
    <name type="scientific">Roseivivax halodurans JCM 10272</name>
    <dbReference type="NCBI Taxonomy" id="1449350"/>
    <lineage>
        <taxon>Bacteria</taxon>
        <taxon>Pseudomonadati</taxon>
        <taxon>Pseudomonadota</taxon>
        <taxon>Alphaproteobacteria</taxon>
        <taxon>Rhodobacterales</taxon>
        <taxon>Roseobacteraceae</taxon>
        <taxon>Roseivivax</taxon>
    </lineage>
</organism>
<reference evidence="1 2" key="1">
    <citation type="submission" date="2014-01" db="EMBL/GenBank/DDBJ databases">
        <title>Roseivivax halodurans JCM 10272 Genome Sequencing.</title>
        <authorList>
            <person name="Lai Q."/>
            <person name="Li G."/>
            <person name="Shao Z."/>
        </authorList>
    </citation>
    <scope>NUCLEOTIDE SEQUENCE [LARGE SCALE GENOMIC DNA]</scope>
    <source>
        <strain evidence="1 2">JCM 10272</strain>
    </source>
</reference>
<dbReference type="InterPro" id="IPR009078">
    <property type="entry name" value="Ferritin-like_SF"/>
</dbReference>
<protein>
    <submittedName>
        <fullName evidence="1">Uncharacterized protein</fullName>
    </submittedName>
</protein>
<dbReference type="InterPro" id="IPR047114">
    <property type="entry name" value="YciF"/>
</dbReference>
<dbReference type="EMBL" id="JALZ01000006">
    <property type="protein sequence ID" value="ETX15148.1"/>
    <property type="molecule type" value="Genomic_DNA"/>
</dbReference>
<dbReference type="Gene3D" id="1.20.1260.10">
    <property type="match status" value="1"/>
</dbReference>
<dbReference type="OrthoDB" id="9795056at2"/>
<dbReference type="InterPro" id="IPR010287">
    <property type="entry name" value="DUF892_YciF-like"/>
</dbReference>
<proteinExistence type="predicted"/>
<dbReference type="STRING" id="1449350.OCH239_17840"/>
<name>X7EJ13_9RHOB</name>
<evidence type="ECO:0000313" key="1">
    <source>
        <dbReference type="EMBL" id="ETX15148.1"/>
    </source>
</evidence>
<gene>
    <name evidence="1" type="ORF">OCH239_17840</name>
</gene>
<keyword evidence="2" id="KW-1185">Reference proteome</keyword>